<proteinExistence type="predicted"/>
<feature type="domain" description="Integrase catalytic" evidence="1">
    <location>
        <begin position="7"/>
        <end position="61"/>
    </location>
</feature>
<dbReference type="InterPro" id="IPR036397">
    <property type="entry name" value="RNaseH_sf"/>
</dbReference>
<dbReference type="SUPFAM" id="SSF53098">
    <property type="entry name" value="Ribonuclease H-like"/>
    <property type="match status" value="1"/>
</dbReference>
<dbReference type="PANTHER" id="PTHR46889:SF4">
    <property type="entry name" value="TRANSPOSASE INSO FOR INSERTION SEQUENCE ELEMENT IS911B-RELATED"/>
    <property type="match status" value="1"/>
</dbReference>
<accession>A0A127F7P7</accession>
<dbReference type="InterPro" id="IPR050900">
    <property type="entry name" value="Transposase_IS3/IS150/IS904"/>
</dbReference>
<dbReference type="EMBL" id="CP011971">
    <property type="protein sequence ID" value="AMN46463.1"/>
    <property type="molecule type" value="Genomic_DNA"/>
</dbReference>
<dbReference type="PANTHER" id="PTHR46889">
    <property type="entry name" value="TRANSPOSASE INSF FOR INSERTION SEQUENCE IS3B-RELATED"/>
    <property type="match status" value="1"/>
</dbReference>
<dbReference type="GO" id="GO:0003676">
    <property type="term" value="F:nucleic acid binding"/>
    <property type="evidence" value="ECO:0007669"/>
    <property type="project" value="InterPro"/>
</dbReference>
<dbReference type="Proteomes" id="UP000070250">
    <property type="component" value="Chromosome"/>
</dbReference>
<dbReference type="STRING" id="465721.ACG33_04980"/>
<sequence>MKPTLARELVLDALLMAVWRRRPLQQVLVHSDQGSQGGSDDWLRFCRSNNLNPSMSRRGNCWDNAVAESFFSSLKKERIRKRIYRTRGLASVWISTF</sequence>
<dbReference type="InterPro" id="IPR001584">
    <property type="entry name" value="Integrase_cat-core"/>
</dbReference>
<keyword evidence="3" id="KW-1185">Reference proteome</keyword>
<dbReference type="InterPro" id="IPR012337">
    <property type="entry name" value="RNaseH-like_sf"/>
</dbReference>
<name>A0A127F7P7_STEDE</name>
<dbReference type="AlphaFoldDB" id="A0A127F7P7"/>
<dbReference type="GO" id="GO:0015074">
    <property type="term" value="P:DNA integration"/>
    <property type="evidence" value="ECO:0007669"/>
    <property type="project" value="InterPro"/>
</dbReference>
<dbReference type="KEGG" id="sdf:ACG33_04980"/>
<dbReference type="Pfam" id="PF00665">
    <property type="entry name" value="rve"/>
    <property type="match status" value="1"/>
</dbReference>
<protein>
    <recommendedName>
        <fullName evidence="1">Integrase catalytic domain-containing protein</fullName>
    </recommendedName>
</protein>
<evidence type="ECO:0000313" key="3">
    <source>
        <dbReference type="Proteomes" id="UP000070250"/>
    </source>
</evidence>
<gene>
    <name evidence="2" type="ORF">ACG33_04980</name>
</gene>
<dbReference type="Gene3D" id="3.30.420.10">
    <property type="entry name" value="Ribonuclease H-like superfamily/Ribonuclease H"/>
    <property type="match status" value="1"/>
</dbReference>
<evidence type="ECO:0000313" key="2">
    <source>
        <dbReference type="EMBL" id="AMN46463.1"/>
    </source>
</evidence>
<evidence type="ECO:0000259" key="1">
    <source>
        <dbReference type="Pfam" id="PF00665"/>
    </source>
</evidence>
<reference evidence="2 3" key="1">
    <citation type="submission" date="2015-06" db="EMBL/GenBank/DDBJ databases">
        <title>A Comprehensive Approach to Explore the Metabolic and Phylogenetic Diversity of Bacterial Steroid Degradation in the Environment: Testosterone as an Example.</title>
        <authorList>
            <person name="Yang F.-C."/>
            <person name="Chen Y.-L."/>
            <person name="Yu C.-P."/>
            <person name="Tang S.-L."/>
            <person name="Wang P.-H."/>
            <person name="Ismail W."/>
            <person name="Wang C.-H."/>
            <person name="Yang C.-Y."/>
            <person name="Chiang Y.-R."/>
        </authorList>
    </citation>
    <scope>NUCLEOTIDE SEQUENCE [LARGE SCALE GENOMIC DNA]</scope>
    <source>
        <strain evidence="2 3">DSM 18526</strain>
    </source>
</reference>
<organism evidence="2 3">
    <name type="scientific">Steroidobacter denitrificans</name>
    <dbReference type="NCBI Taxonomy" id="465721"/>
    <lineage>
        <taxon>Bacteria</taxon>
        <taxon>Pseudomonadati</taxon>
        <taxon>Pseudomonadota</taxon>
        <taxon>Gammaproteobacteria</taxon>
        <taxon>Steroidobacterales</taxon>
        <taxon>Steroidobacteraceae</taxon>
        <taxon>Steroidobacter</taxon>
    </lineage>
</organism>